<evidence type="ECO:0000313" key="8">
    <source>
        <dbReference type="EMBL" id="KAK2150468.1"/>
    </source>
</evidence>
<organism evidence="8 9">
    <name type="scientific">Paralvinella palmiformis</name>
    <dbReference type="NCBI Taxonomy" id="53620"/>
    <lineage>
        <taxon>Eukaryota</taxon>
        <taxon>Metazoa</taxon>
        <taxon>Spiralia</taxon>
        <taxon>Lophotrochozoa</taxon>
        <taxon>Annelida</taxon>
        <taxon>Polychaeta</taxon>
        <taxon>Sedentaria</taxon>
        <taxon>Canalipalpata</taxon>
        <taxon>Terebellida</taxon>
        <taxon>Terebelliformia</taxon>
        <taxon>Alvinellidae</taxon>
        <taxon>Paralvinella</taxon>
    </lineage>
</organism>
<dbReference type="CDD" id="cd14978">
    <property type="entry name" value="7tmA_FMRFamide_R-like"/>
    <property type="match status" value="1"/>
</dbReference>
<accession>A0AAD9JCC2</accession>
<sequence>MRQSREAPNVINEQTIRRLVQSLAITVTALLISSPMTVAGSGFPLQSPTNSDVLGLQRDFGKVRQMSLYGVEPISTMEAATAAYGNGSANGSDVINATLPNADGQAVCESGSWELYLKLACVPFLTLVGLVGNTLSFVVMYSPLYNRKSYSYYLRALAVSDNFNLIVTCVQLANEASFQMSGIRLLEQHTSATCQLTEFLGNVIWLVSSWLIVCFTIDRYIAVCHPLQRARLCTETSARVSILLVVLGAMASQLYVFAFVQRVDRHSTSHCHAPSELRIDYFKLDIYWFSFTLRFMAPFLVIATCNGLIIFHIKRTRHRRRSLDQDRRYRNSNMAICTLYLVCAVFVATLFPNAIISTILMTEVLIFKRSVMYCRLLVVNTPFQMIRLINYSMNFVLYGLSGRQFRREFVKLLTCRLQFSGFHDRVREVVMHKIYVNGYRIRSASPSPKTEKSR</sequence>
<comment type="similarity">
    <text evidence="5">Belongs to the G-protein coupled receptor 1 family.</text>
</comment>
<evidence type="ECO:0000256" key="2">
    <source>
        <dbReference type="ARBA" id="ARBA00022692"/>
    </source>
</evidence>
<dbReference type="Gene3D" id="1.20.1070.10">
    <property type="entry name" value="Rhodopsin 7-helix transmembrane proteins"/>
    <property type="match status" value="1"/>
</dbReference>
<dbReference type="Proteomes" id="UP001208570">
    <property type="component" value="Unassembled WGS sequence"/>
</dbReference>
<keyword evidence="5" id="KW-0297">G-protein coupled receptor</keyword>
<evidence type="ECO:0000259" key="7">
    <source>
        <dbReference type="PROSITE" id="PS50262"/>
    </source>
</evidence>
<keyword evidence="5" id="KW-0807">Transducer</keyword>
<keyword evidence="2 5" id="KW-0812">Transmembrane</keyword>
<dbReference type="SMART" id="SM01381">
    <property type="entry name" value="7TM_GPCR_Srsx"/>
    <property type="match status" value="1"/>
</dbReference>
<comment type="caution">
    <text evidence="8">The sequence shown here is derived from an EMBL/GenBank/DDBJ whole genome shotgun (WGS) entry which is preliminary data.</text>
</comment>
<gene>
    <name evidence="8" type="ORF">LSH36_404g03020</name>
</gene>
<name>A0AAD9JCC2_9ANNE</name>
<feature type="transmembrane region" description="Helical" evidence="6">
    <location>
        <begin position="286"/>
        <end position="313"/>
    </location>
</feature>
<evidence type="ECO:0000256" key="4">
    <source>
        <dbReference type="ARBA" id="ARBA00023136"/>
    </source>
</evidence>
<dbReference type="PROSITE" id="PS50262">
    <property type="entry name" value="G_PROTEIN_RECEP_F1_2"/>
    <property type="match status" value="1"/>
</dbReference>
<dbReference type="EMBL" id="JAODUP010000404">
    <property type="protein sequence ID" value="KAK2150468.1"/>
    <property type="molecule type" value="Genomic_DNA"/>
</dbReference>
<dbReference type="GO" id="GO:0016020">
    <property type="term" value="C:membrane"/>
    <property type="evidence" value="ECO:0007669"/>
    <property type="project" value="UniProtKB-SubCell"/>
</dbReference>
<evidence type="ECO:0000313" key="9">
    <source>
        <dbReference type="Proteomes" id="UP001208570"/>
    </source>
</evidence>
<dbReference type="SUPFAM" id="SSF81321">
    <property type="entry name" value="Family A G protein-coupled receptor-like"/>
    <property type="match status" value="1"/>
</dbReference>
<feature type="transmembrane region" description="Helical" evidence="6">
    <location>
        <begin position="334"/>
        <end position="361"/>
    </location>
</feature>
<keyword evidence="4 6" id="KW-0472">Membrane</keyword>
<dbReference type="PANTHER" id="PTHR46641">
    <property type="entry name" value="FMRFAMIDE RECEPTOR-RELATED"/>
    <property type="match status" value="1"/>
</dbReference>
<feature type="transmembrane region" description="Helical" evidence="6">
    <location>
        <begin position="20"/>
        <end position="43"/>
    </location>
</feature>
<feature type="transmembrane region" description="Helical" evidence="6">
    <location>
        <begin position="381"/>
        <end position="401"/>
    </location>
</feature>
<dbReference type="InterPro" id="IPR017452">
    <property type="entry name" value="GPCR_Rhodpsn_7TM"/>
</dbReference>
<dbReference type="Pfam" id="PF00001">
    <property type="entry name" value="7tm_1"/>
    <property type="match status" value="1"/>
</dbReference>
<dbReference type="InterPro" id="IPR000276">
    <property type="entry name" value="GPCR_Rhodpsn"/>
</dbReference>
<comment type="subcellular location">
    <subcellularLocation>
        <location evidence="1">Membrane</location>
    </subcellularLocation>
</comment>
<evidence type="ECO:0000256" key="6">
    <source>
        <dbReference type="SAM" id="Phobius"/>
    </source>
</evidence>
<keyword evidence="9" id="KW-1185">Reference proteome</keyword>
<dbReference type="PRINTS" id="PR00237">
    <property type="entry name" value="GPCRRHODOPSN"/>
</dbReference>
<reference evidence="8" key="1">
    <citation type="journal article" date="2023" name="Mol. Biol. Evol.">
        <title>Third-Generation Sequencing Reveals the Adaptive Role of the Epigenome in Three Deep-Sea Polychaetes.</title>
        <authorList>
            <person name="Perez M."/>
            <person name="Aroh O."/>
            <person name="Sun Y."/>
            <person name="Lan Y."/>
            <person name="Juniper S.K."/>
            <person name="Young C.R."/>
            <person name="Angers B."/>
            <person name="Qian P.Y."/>
        </authorList>
    </citation>
    <scope>NUCLEOTIDE SEQUENCE</scope>
    <source>
        <strain evidence="8">P08H-3</strain>
    </source>
</reference>
<dbReference type="GO" id="GO:0004930">
    <property type="term" value="F:G protein-coupled receptor activity"/>
    <property type="evidence" value="ECO:0007669"/>
    <property type="project" value="UniProtKB-KW"/>
</dbReference>
<keyword evidence="5" id="KW-0675">Receptor</keyword>
<dbReference type="PROSITE" id="PS00237">
    <property type="entry name" value="G_PROTEIN_RECEP_F1_1"/>
    <property type="match status" value="1"/>
</dbReference>
<dbReference type="InterPro" id="IPR052954">
    <property type="entry name" value="GPCR-Ligand_Int"/>
</dbReference>
<evidence type="ECO:0000256" key="1">
    <source>
        <dbReference type="ARBA" id="ARBA00004370"/>
    </source>
</evidence>
<feature type="domain" description="G-protein coupled receptors family 1 profile" evidence="7">
    <location>
        <begin position="132"/>
        <end position="398"/>
    </location>
</feature>
<feature type="transmembrane region" description="Helical" evidence="6">
    <location>
        <begin position="242"/>
        <end position="260"/>
    </location>
</feature>
<feature type="transmembrane region" description="Helical" evidence="6">
    <location>
        <begin position="115"/>
        <end position="140"/>
    </location>
</feature>
<proteinExistence type="inferred from homology"/>
<keyword evidence="3 6" id="KW-1133">Transmembrane helix</keyword>
<protein>
    <recommendedName>
        <fullName evidence="7">G-protein coupled receptors family 1 profile domain-containing protein</fullName>
    </recommendedName>
</protein>
<evidence type="ECO:0000256" key="5">
    <source>
        <dbReference type="RuleBase" id="RU000688"/>
    </source>
</evidence>
<evidence type="ECO:0000256" key="3">
    <source>
        <dbReference type="ARBA" id="ARBA00022989"/>
    </source>
</evidence>
<dbReference type="AlphaFoldDB" id="A0AAD9JCC2"/>